<dbReference type="PROSITE" id="PS00135">
    <property type="entry name" value="TRYPSIN_SER"/>
    <property type="match status" value="1"/>
</dbReference>
<dbReference type="Pfam" id="PF00089">
    <property type="entry name" value="Trypsin"/>
    <property type="match status" value="1"/>
</dbReference>
<proteinExistence type="inferred from homology"/>
<feature type="signal peptide" evidence="9">
    <location>
        <begin position="1"/>
        <end position="15"/>
    </location>
</feature>
<evidence type="ECO:0000256" key="9">
    <source>
        <dbReference type="SAM" id="SignalP"/>
    </source>
</evidence>
<dbReference type="SUPFAM" id="SSF50494">
    <property type="entry name" value="Trypsin-like serine proteases"/>
    <property type="match status" value="1"/>
</dbReference>
<dbReference type="InterPro" id="IPR001254">
    <property type="entry name" value="Trypsin_dom"/>
</dbReference>
<dbReference type="PROSITE" id="PS50240">
    <property type="entry name" value="TRYPSIN_DOM"/>
    <property type="match status" value="1"/>
</dbReference>
<dbReference type="InterPro" id="IPR043504">
    <property type="entry name" value="Peptidase_S1_PA_chymotrypsin"/>
</dbReference>
<feature type="domain" description="Peptidase S1" evidence="10">
    <location>
        <begin position="26"/>
        <end position="254"/>
    </location>
</feature>
<dbReference type="InterPro" id="IPR009003">
    <property type="entry name" value="Peptidase_S1_PA"/>
</dbReference>
<dbReference type="InterPro" id="IPR051487">
    <property type="entry name" value="Ser/Thr_Proteases_Immune/Dev"/>
</dbReference>
<keyword evidence="9" id="KW-0732">Signal</keyword>
<keyword evidence="12" id="KW-1185">Reference proteome</keyword>
<dbReference type="EMBL" id="OV170224">
    <property type="protein sequence ID" value="CAH0723513.1"/>
    <property type="molecule type" value="Genomic_DNA"/>
</dbReference>
<dbReference type="InterPro" id="IPR033116">
    <property type="entry name" value="TRYPSIN_SER"/>
</dbReference>
<dbReference type="AlphaFoldDB" id="A0A8J9UNT8"/>
<dbReference type="OrthoDB" id="8440449at2759"/>
<dbReference type="GO" id="GO:0004252">
    <property type="term" value="F:serine-type endopeptidase activity"/>
    <property type="evidence" value="ECO:0007669"/>
    <property type="project" value="InterPro"/>
</dbReference>
<keyword evidence="8" id="KW-0720">Serine protease</keyword>
<keyword evidence="2" id="KW-0800">Toxin</keyword>
<dbReference type="InterPro" id="IPR001314">
    <property type="entry name" value="Peptidase_S1A"/>
</dbReference>
<dbReference type="GO" id="GO:0006508">
    <property type="term" value="P:proteolysis"/>
    <property type="evidence" value="ECO:0007669"/>
    <property type="project" value="UniProtKB-KW"/>
</dbReference>
<dbReference type="FunFam" id="2.40.10.10:FF:000068">
    <property type="entry name" value="transmembrane protease serine 2"/>
    <property type="match status" value="1"/>
</dbReference>
<sequence>MISYIFFYLFVSVLANDKSNEIKSRIFYGESVKIEDYPFYAGLANCGAAILSDVWILTAAHCVVRVPRLANYVWVGGESYANSKKVTYNQVIVHHKYKYDNIIPLHDVALIKLSEPLELSEKVKPIKLPSTQSTGTKIALVGRGVDETNHISENLKKLDLVRLSPEQCLTYIPFDPILYNIVKQNLKFFGKAIICAKREEDLPSICQGDSGSPLFSNDTLIGLASFGGPECAENRLGFYVNVQSYVPWIKQHTGL</sequence>
<gene>
    <name evidence="11" type="ORF">BINO364_LOCUS9338</name>
</gene>
<feature type="non-terminal residue" evidence="11">
    <location>
        <position position="255"/>
    </location>
</feature>
<comment type="function">
    <text evidence="6">Fibrinolytic activity; shows preferential cleavage of Arg-Gly bonds in all three fibrinogen chains. Contact with the caterpillars causes severe bleeding, due the anticoagulant effect of the protein.</text>
</comment>
<evidence type="ECO:0000313" key="11">
    <source>
        <dbReference type="EMBL" id="CAH0723513.1"/>
    </source>
</evidence>
<keyword evidence="4" id="KW-1199">Hemostasis impairing toxin</keyword>
<dbReference type="PROSITE" id="PS00134">
    <property type="entry name" value="TRYPSIN_HIS"/>
    <property type="match status" value="1"/>
</dbReference>
<evidence type="ECO:0000256" key="5">
    <source>
        <dbReference type="ARBA" id="ARBA00024195"/>
    </source>
</evidence>
<keyword evidence="7" id="KW-1205">Fibrinolytic toxin</keyword>
<accession>A0A8J9UNT8</accession>
<protein>
    <recommendedName>
        <fullName evidence="10">Peptidase S1 domain-containing protein</fullName>
    </recommendedName>
</protein>
<reference evidence="11" key="1">
    <citation type="submission" date="2021-12" db="EMBL/GenBank/DDBJ databases">
        <authorList>
            <person name="Martin H S."/>
        </authorList>
    </citation>
    <scope>NUCLEOTIDE SEQUENCE</scope>
</reference>
<dbReference type="PANTHER" id="PTHR24256">
    <property type="entry name" value="TRYPTASE-RELATED"/>
    <property type="match status" value="1"/>
</dbReference>
<dbReference type="CDD" id="cd00190">
    <property type="entry name" value="Tryp_SPc"/>
    <property type="match status" value="1"/>
</dbReference>
<dbReference type="Gene3D" id="2.40.10.10">
    <property type="entry name" value="Trypsin-like serine proteases"/>
    <property type="match status" value="1"/>
</dbReference>
<dbReference type="GO" id="GO:0005576">
    <property type="term" value="C:extracellular region"/>
    <property type="evidence" value="ECO:0007669"/>
    <property type="project" value="UniProtKB-SubCell"/>
</dbReference>
<keyword evidence="3" id="KW-1015">Disulfide bond</keyword>
<dbReference type="GO" id="GO:0090729">
    <property type="term" value="F:toxin activity"/>
    <property type="evidence" value="ECO:0007669"/>
    <property type="project" value="UniProtKB-KW"/>
</dbReference>
<feature type="chain" id="PRO_5035428509" description="Peptidase S1 domain-containing protein" evidence="9">
    <location>
        <begin position="16"/>
        <end position="255"/>
    </location>
</feature>
<evidence type="ECO:0000256" key="3">
    <source>
        <dbReference type="ARBA" id="ARBA00023157"/>
    </source>
</evidence>
<comment type="subcellular location">
    <subcellularLocation>
        <location evidence="1">Secreted</location>
        <location evidence="1">Extracellular space</location>
    </subcellularLocation>
</comment>
<evidence type="ECO:0000256" key="4">
    <source>
        <dbReference type="ARBA" id="ARBA00023240"/>
    </source>
</evidence>
<dbReference type="SMART" id="SM00020">
    <property type="entry name" value="Tryp_SPc"/>
    <property type="match status" value="1"/>
</dbReference>
<comment type="similarity">
    <text evidence="5">Belongs to the peptidase S1 family. CLIP subfamily.</text>
</comment>
<evidence type="ECO:0000256" key="6">
    <source>
        <dbReference type="ARBA" id="ARBA00055534"/>
    </source>
</evidence>
<evidence type="ECO:0000259" key="10">
    <source>
        <dbReference type="PROSITE" id="PS50240"/>
    </source>
</evidence>
<dbReference type="InterPro" id="IPR018114">
    <property type="entry name" value="TRYPSIN_HIS"/>
</dbReference>
<evidence type="ECO:0000313" key="12">
    <source>
        <dbReference type="Proteomes" id="UP000838878"/>
    </source>
</evidence>
<evidence type="ECO:0000256" key="8">
    <source>
        <dbReference type="RuleBase" id="RU363034"/>
    </source>
</evidence>
<keyword evidence="8" id="KW-0645">Protease</keyword>
<organism evidence="11 12">
    <name type="scientific">Brenthis ino</name>
    <name type="common">lesser marbled fritillary</name>
    <dbReference type="NCBI Taxonomy" id="405034"/>
    <lineage>
        <taxon>Eukaryota</taxon>
        <taxon>Metazoa</taxon>
        <taxon>Ecdysozoa</taxon>
        <taxon>Arthropoda</taxon>
        <taxon>Hexapoda</taxon>
        <taxon>Insecta</taxon>
        <taxon>Pterygota</taxon>
        <taxon>Neoptera</taxon>
        <taxon>Endopterygota</taxon>
        <taxon>Lepidoptera</taxon>
        <taxon>Glossata</taxon>
        <taxon>Ditrysia</taxon>
        <taxon>Papilionoidea</taxon>
        <taxon>Nymphalidae</taxon>
        <taxon>Heliconiinae</taxon>
        <taxon>Argynnini</taxon>
        <taxon>Brenthis</taxon>
    </lineage>
</organism>
<dbReference type="Proteomes" id="UP000838878">
    <property type="component" value="Chromosome 4"/>
</dbReference>
<evidence type="ECO:0000256" key="2">
    <source>
        <dbReference type="ARBA" id="ARBA00022656"/>
    </source>
</evidence>
<name>A0A8J9UNT8_9NEOP</name>
<evidence type="ECO:0000256" key="7">
    <source>
        <dbReference type="ARBA" id="ARBA00084094"/>
    </source>
</evidence>
<dbReference type="PRINTS" id="PR00722">
    <property type="entry name" value="CHYMOTRYPSIN"/>
</dbReference>
<keyword evidence="8" id="KW-0378">Hydrolase</keyword>
<evidence type="ECO:0000256" key="1">
    <source>
        <dbReference type="ARBA" id="ARBA00004239"/>
    </source>
</evidence>